<feature type="transmembrane region" description="Helical" evidence="1">
    <location>
        <begin position="131"/>
        <end position="153"/>
    </location>
</feature>
<keyword evidence="3" id="KW-1185">Reference proteome</keyword>
<gene>
    <name evidence="2" type="ORF">DFJ65_3000</name>
</gene>
<reference evidence="2 3" key="1">
    <citation type="submission" date="2018-08" db="EMBL/GenBank/DDBJ databases">
        <title>Sequencing the genomes of 1000 actinobacteria strains.</title>
        <authorList>
            <person name="Klenk H.-P."/>
        </authorList>
    </citation>
    <scope>NUCLEOTIDE SEQUENCE [LARGE SCALE GENOMIC DNA]</scope>
    <source>
        <strain evidence="2 3">DSM 22967</strain>
    </source>
</reference>
<feature type="transmembrane region" description="Helical" evidence="1">
    <location>
        <begin position="160"/>
        <end position="180"/>
    </location>
</feature>
<evidence type="ECO:0008006" key="4">
    <source>
        <dbReference type="Google" id="ProtNLM"/>
    </source>
</evidence>
<protein>
    <recommendedName>
        <fullName evidence="4">DUF4386 family protein</fullName>
    </recommendedName>
</protein>
<keyword evidence="1" id="KW-0812">Transmembrane</keyword>
<feature type="transmembrane region" description="Helical" evidence="1">
    <location>
        <begin position="186"/>
        <end position="203"/>
    </location>
</feature>
<feature type="transmembrane region" description="Helical" evidence="1">
    <location>
        <begin position="88"/>
        <end position="111"/>
    </location>
</feature>
<evidence type="ECO:0000313" key="3">
    <source>
        <dbReference type="Proteomes" id="UP000256253"/>
    </source>
</evidence>
<feature type="transmembrane region" description="Helical" evidence="1">
    <location>
        <begin position="9"/>
        <end position="27"/>
    </location>
</feature>
<proteinExistence type="predicted"/>
<name>A0A3D9UR31_9MICO</name>
<keyword evidence="1" id="KW-1133">Transmembrane helix</keyword>
<evidence type="ECO:0000313" key="2">
    <source>
        <dbReference type="EMBL" id="REF31912.1"/>
    </source>
</evidence>
<sequence>MSITTSERLLPASGAVAGLAWIAHGGLKRFGTDQPGGASVEVINDHLALNIASQGALIVMGIALLFFSAATRNHLRSSESEDTTFSSVACAGWIVAVAAISQMVVWGWALINGATDADDQSAAGMLSYAEFFGWAGLGIGLATAFIATGLGGWQHAVLPRWFAVVSVILGVLAALGNAGIPPGGLVTYLLLPFWLLTASVVIAKRQRVRLKVGG</sequence>
<accession>A0A3D9UR31</accession>
<dbReference type="EMBL" id="QTUA01000001">
    <property type="protein sequence ID" value="REF31912.1"/>
    <property type="molecule type" value="Genomic_DNA"/>
</dbReference>
<dbReference type="AlphaFoldDB" id="A0A3D9UR31"/>
<evidence type="ECO:0000256" key="1">
    <source>
        <dbReference type="SAM" id="Phobius"/>
    </source>
</evidence>
<keyword evidence="1" id="KW-0472">Membrane</keyword>
<dbReference type="Proteomes" id="UP000256253">
    <property type="component" value="Unassembled WGS sequence"/>
</dbReference>
<organism evidence="2 3">
    <name type="scientific">Calidifontibacter indicus</name>
    <dbReference type="NCBI Taxonomy" id="419650"/>
    <lineage>
        <taxon>Bacteria</taxon>
        <taxon>Bacillati</taxon>
        <taxon>Actinomycetota</taxon>
        <taxon>Actinomycetes</taxon>
        <taxon>Micrococcales</taxon>
        <taxon>Dermacoccaceae</taxon>
        <taxon>Calidifontibacter</taxon>
    </lineage>
</organism>
<feature type="transmembrane region" description="Helical" evidence="1">
    <location>
        <begin position="47"/>
        <end position="67"/>
    </location>
</feature>
<comment type="caution">
    <text evidence="2">The sequence shown here is derived from an EMBL/GenBank/DDBJ whole genome shotgun (WGS) entry which is preliminary data.</text>
</comment>